<evidence type="ECO:0000256" key="6">
    <source>
        <dbReference type="SAM" id="Phobius"/>
    </source>
</evidence>
<feature type="transmembrane region" description="Helical" evidence="6">
    <location>
        <begin position="78"/>
        <end position="97"/>
    </location>
</feature>
<feature type="transmembrane region" description="Helical" evidence="6">
    <location>
        <begin position="361"/>
        <end position="383"/>
    </location>
</feature>
<feature type="transmembrane region" description="Helical" evidence="6">
    <location>
        <begin position="103"/>
        <end position="124"/>
    </location>
</feature>
<evidence type="ECO:0000256" key="4">
    <source>
        <dbReference type="ARBA" id="ARBA00022989"/>
    </source>
</evidence>
<dbReference type="OrthoDB" id="9814303at2"/>
<name>A0A502DEF3_9BURK</name>
<evidence type="ECO:0000256" key="5">
    <source>
        <dbReference type="ARBA" id="ARBA00023136"/>
    </source>
</evidence>
<keyword evidence="4 6" id="KW-1133">Transmembrane helix</keyword>
<feature type="domain" description="Major facilitator superfamily (MFS) profile" evidence="7">
    <location>
        <begin position="12"/>
        <end position="398"/>
    </location>
</feature>
<evidence type="ECO:0000313" key="8">
    <source>
        <dbReference type="EMBL" id="TPG23543.1"/>
    </source>
</evidence>
<dbReference type="GO" id="GO:0005886">
    <property type="term" value="C:plasma membrane"/>
    <property type="evidence" value="ECO:0007669"/>
    <property type="project" value="UniProtKB-SubCell"/>
</dbReference>
<evidence type="ECO:0000259" key="7">
    <source>
        <dbReference type="PROSITE" id="PS50850"/>
    </source>
</evidence>
<dbReference type="RefSeq" id="WP_140845053.1">
    <property type="nucleotide sequence ID" value="NZ_RCZI01000009.1"/>
</dbReference>
<gene>
    <name evidence="8" type="ORF">EAH82_20275</name>
</gene>
<dbReference type="PANTHER" id="PTHR43124:SF3">
    <property type="entry name" value="CHLORAMPHENICOL EFFLUX PUMP RV0191"/>
    <property type="match status" value="1"/>
</dbReference>
<evidence type="ECO:0000256" key="2">
    <source>
        <dbReference type="ARBA" id="ARBA00022475"/>
    </source>
</evidence>
<comment type="subcellular location">
    <subcellularLocation>
        <location evidence="1">Cell membrane</location>
        <topology evidence="1">Multi-pass membrane protein</topology>
    </subcellularLocation>
</comment>
<dbReference type="AlphaFoldDB" id="A0A502DEF3"/>
<dbReference type="EMBL" id="RCZI01000009">
    <property type="protein sequence ID" value="TPG23543.1"/>
    <property type="molecule type" value="Genomic_DNA"/>
</dbReference>
<evidence type="ECO:0000256" key="3">
    <source>
        <dbReference type="ARBA" id="ARBA00022692"/>
    </source>
</evidence>
<feature type="transmembrane region" description="Helical" evidence="6">
    <location>
        <begin position="48"/>
        <end position="66"/>
    </location>
</feature>
<dbReference type="PANTHER" id="PTHR43124">
    <property type="entry name" value="PURINE EFFLUX PUMP PBUE"/>
    <property type="match status" value="1"/>
</dbReference>
<dbReference type="GO" id="GO:0022857">
    <property type="term" value="F:transmembrane transporter activity"/>
    <property type="evidence" value="ECO:0007669"/>
    <property type="project" value="InterPro"/>
</dbReference>
<dbReference type="Gene3D" id="1.20.1250.20">
    <property type="entry name" value="MFS general substrate transporter like domains"/>
    <property type="match status" value="1"/>
</dbReference>
<dbReference type="InterPro" id="IPR020846">
    <property type="entry name" value="MFS_dom"/>
</dbReference>
<sequence length="398" mass="41231">MNAHGLPVGRPVMLMLGACAFSSMASLRLCDAMLPHLAVQFSANLQQVAGAISGFALAYGLLQIFYGPLGDRFGKLRVIGWATLLCTVGNVGAAMAPTLDALVAWRAVSGAAAAGIIPLAMAWVGDNVDYGQRQEVLARFLGATVLGMICGQWFGGLMAETLGWRAAFGLMAITFLSAGVHAVTQARRDRSSSAPQQVGARARLSAVLMAPWSRLILATAFLEGALVFGVIAFLPTFLHVRHDLSTSAAGAITAMYGVGGLVYSRSARSMLSRLGETGLAMGGGACLAVAFVTAAIASHWAWTILASFLAGLGFYALHNTLQVHATQMAPAFRGTAVSLFACILFIGQSVGVMLASTLARIVPLATVIAVAGCGLGVLGWWLAGKIGAHQRALATLTP</sequence>
<feature type="transmembrane region" description="Helical" evidence="6">
    <location>
        <begin position="274"/>
        <end position="294"/>
    </location>
</feature>
<feature type="transmembrane region" description="Helical" evidence="6">
    <location>
        <begin position="244"/>
        <end position="262"/>
    </location>
</feature>
<dbReference type="SUPFAM" id="SSF103473">
    <property type="entry name" value="MFS general substrate transporter"/>
    <property type="match status" value="1"/>
</dbReference>
<keyword evidence="5 6" id="KW-0472">Membrane</keyword>
<dbReference type="CDD" id="cd17324">
    <property type="entry name" value="MFS_NepI_like"/>
    <property type="match status" value="1"/>
</dbReference>
<feature type="transmembrane region" description="Helical" evidence="6">
    <location>
        <begin position="300"/>
        <end position="317"/>
    </location>
</feature>
<proteinExistence type="predicted"/>
<accession>A0A502DEF3</accession>
<evidence type="ECO:0000256" key="1">
    <source>
        <dbReference type="ARBA" id="ARBA00004651"/>
    </source>
</evidence>
<dbReference type="Pfam" id="PF07690">
    <property type="entry name" value="MFS_1"/>
    <property type="match status" value="1"/>
</dbReference>
<reference evidence="8 9" key="1">
    <citation type="journal article" date="2019" name="Environ. Microbiol.">
        <title>Species interactions and distinct microbial communities in high Arctic permafrost affected cryosols are associated with the CH4 and CO2 gas fluxes.</title>
        <authorList>
            <person name="Altshuler I."/>
            <person name="Hamel J."/>
            <person name="Turney S."/>
            <person name="Magnuson E."/>
            <person name="Levesque R."/>
            <person name="Greer C."/>
            <person name="Whyte L.G."/>
        </authorList>
    </citation>
    <scope>NUCLEOTIDE SEQUENCE [LARGE SCALE GENOMIC DNA]</scope>
    <source>
        <strain evidence="8 9">S06.C</strain>
    </source>
</reference>
<dbReference type="InterPro" id="IPR011701">
    <property type="entry name" value="MFS"/>
</dbReference>
<organism evidence="8 9">
    <name type="scientific">Variovorax guangxiensis</name>
    <dbReference type="NCBI Taxonomy" id="1775474"/>
    <lineage>
        <taxon>Bacteria</taxon>
        <taxon>Pseudomonadati</taxon>
        <taxon>Pseudomonadota</taxon>
        <taxon>Betaproteobacteria</taxon>
        <taxon>Burkholderiales</taxon>
        <taxon>Comamonadaceae</taxon>
        <taxon>Variovorax</taxon>
    </lineage>
</organism>
<dbReference type="InterPro" id="IPR050189">
    <property type="entry name" value="MFS_Efflux_Transporters"/>
</dbReference>
<dbReference type="InterPro" id="IPR036259">
    <property type="entry name" value="MFS_trans_sf"/>
</dbReference>
<feature type="transmembrane region" description="Helical" evidence="6">
    <location>
        <begin position="337"/>
        <end position="355"/>
    </location>
</feature>
<dbReference type="Proteomes" id="UP000319212">
    <property type="component" value="Unassembled WGS sequence"/>
</dbReference>
<evidence type="ECO:0000313" key="9">
    <source>
        <dbReference type="Proteomes" id="UP000319212"/>
    </source>
</evidence>
<feature type="transmembrane region" description="Helical" evidence="6">
    <location>
        <begin position="162"/>
        <end position="183"/>
    </location>
</feature>
<protein>
    <submittedName>
        <fullName evidence="8">MFS transporter</fullName>
    </submittedName>
</protein>
<feature type="transmembrane region" description="Helical" evidence="6">
    <location>
        <begin position="215"/>
        <end position="238"/>
    </location>
</feature>
<feature type="transmembrane region" description="Helical" evidence="6">
    <location>
        <begin position="136"/>
        <end position="156"/>
    </location>
</feature>
<keyword evidence="3 6" id="KW-0812">Transmembrane</keyword>
<keyword evidence="2" id="KW-1003">Cell membrane</keyword>
<comment type="caution">
    <text evidence="8">The sequence shown here is derived from an EMBL/GenBank/DDBJ whole genome shotgun (WGS) entry which is preliminary data.</text>
</comment>
<dbReference type="PROSITE" id="PS50850">
    <property type="entry name" value="MFS"/>
    <property type="match status" value="1"/>
</dbReference>